<accession>A0A4Y7QBP9</accession>
<feature type="transmembrane region" description="Helical" evidence="7">
    <location>
        <begin position="197"/>
        <end position="220"/>
    </location>
</feature>
<evidence type="ECO:0000256" key="5">
    <source>
        <dbReference type="ARBA" id="ARBA00023136"/>
    </source>
</evidence>
<dbReference type="GO" id="GO:0016020">
    <property type="term" value="C:membrane"/>
    <property type="evidence" value="ECO:0007669"/>
    <property type="project" value="UniProtKB-SubCell"/>
</dbReference>
<feature type="transmembrane region" description="Helical" evidence="7">
    <location>
        <begin position="300"/>
        <end position="325"/>
    </location>
</feature>
<evidence type="ECO:0000256" key="4">
    <source>
        <dbReference type="ARBA" id="ARBA00022989"/>
    </source>
</evidence>
<name>A0A4Y7QBP9_9AGAM</name>
<organism evidence="8 9">
    <name type="scientific">Rickenella mellea</name>
    <dbReference type="NCBI Taxonomy" id="50990"/>
    <lineage>
        <taxon>Eukaryota</taxon>
        <taxon>Fungi</taxon>
        <taxon>Dikarya</taxon>
        <taxon>Basidiomycota</taxon>
        <taxon>Agaricomycotina</taxon>
        <taxon>Agaricomycetes</taxon>
        <taxon>Hymenochaetales</taxon>
        <taxon>Rickenellaceae</taxon>
        <taxon>Rickenella</taxon>
    </lineage>
</organism>
<feature type="transmembrane region" description="Helical" evidence="7">
    <location>
        <begin position="87"/>
        <end position="106"/>
    </location>
</feature>
<evidence type="ECO:0000313" key="9">
    <source>
        <dbReference type="Proteomes" id="UP000294933"/>
    </source>
</evidence>
<feature type="region of interest" description="Disordered" evidence="6">
    <location>
        <begin position="1"/>
        <end position="33"/>
    </location>
</feature>
<dbReference type="OrthoDB" id="3639251at2759"/>
<dbReference type="Gene3D" id="1.20.1250.20">
    <property type="entry name" value="MFS general substrate transporter like domains"/>
    <property type="match status" value="2"/>
</dbReference>
<gene>
    <name evidence="8" type="ORF">BD410DRAFT_837891</name>
</gene>
<dbReference type="PANTHER" id="PTHR43791:SF3">
    <property type="entry name" value="MAJOR FACILITATOR SUPERFAMILY (MFS) PROFILE DOMAIN-CONTAINING PROTEIN"/>
    <property type="match status" value="1"/>
</dbReference>
<dbReference type="EMBL" id="ML170165">
    <property type="protein sequence ID" value="TDL25014.1"/>
    <property type="molecule type" value="Genomic_DNA"/>
</dbReference>
<feature type="transmembrane region" description="Helical" evidence="7">
    <location>
        <begin position="454"/>
        <end position="479"/>
    </location>
</feature>
<keyword evidence="4 7" id="KW-1133">Transmembrane helix</keyword>
<feature type="transmembrane region" description="Helical" evidence="7">
    <location>
        <begin position="423"/>
        <end position="442"/>
    </location>
</feature>
<evidence type="ECO:0000256" key="6">
    <source>
        <dbReference type="SAM" id="MobiDB-lite"/>
    </source>
</evidence>
<dbReference type="FunFam" id="1.20.1250.20:FF:000013">
    <property type="entry name" value="MFS general substrate transporter"/>
    <property type="match status" value="1"/>
</dbReference>
<dbReference type="GO" id="GO:0022857">
    <property type="term" value="F:transmembrane transporter activity"/>
    <property type="evidence" value="ECO:0007669"/>
    <property type="project" value="InterPro"/>
</dbReference>
<reference evidence="8 9" key="1">
    <citation type="submission" date="2018-06" db="EMBL/GenBank/DDBJ databases">
        <title>A transcriptomic atlas of mushroom development highlights an independent origin of complex multicellularity.</title>
        <authorList>
            <consortium name="DOE Joint Genome Institute"/>
            <person name="Krizsan K."/>
            <person name="Almasi E."/>
            <person name="Merenyi Z."/>
            <person name="Sahu N."/>
            <person name="Viragh M."/>
            <person name="Koszo T."/>
            <person name="Mondo S."/>
            <person name="Kiss B."/>
            <person name="Balint B."/>
            <person name="Kues U."/>
            <person name="Barry K."/>
            <person name="Hegedus J.C."/>
            <person name="Henrissat B."/>
            <person name="Johnson J."/>
            <person name="Lipzen A."/>
            <person name="Ohm R."/>
            <person name="Nagy I."/>
            <person name="Pangilinan J."/>
            <person name="Yan J."/>
            <person name="Xiong Y."/>
            <person name="Grigoriev I.V."/>
            <person name="Hibbett D.S."/>
            <person name="Nagy L.G."/>
        </authorList>
    </citation>
    <scope>NUCLEOTIDE SEQUENCE [LARGE SCALE GENOMIC DNA]</scope>
    <source>
        <strain evidence="8 9">SZMC22713</strain>
    </source>
</reference>
<keyword evidence="5 7" id="KW-0472">Membrane</keyword>
<feature type="compositionally biased region" description="Basic and acidic residues" evidence="6">
    <location>
        <begin position="14"/>
        <end position="31"/>
    </location>
</feature>
<dbReference type="SUPFAM" id="SSF103473">
    <property type="entry name" value="MFS general substrate transporter"/>
    <property type="match status" value="1"/>
</dbReference>
<evidence type="ECO:0000256" key="1">
    <source>
        <dbReference type="ARBA" id="ARBA00004141"/>
    </source>
</evidence>
<protein>
    <submittedName>
        <fullName evidence="8">MFS general substrate transporter</fullName>
    </submittedName>
</protein>
<dbReference type="InterPro" id="IPR011701">
    <property type="entry name" value="MFS"/>
</dbReference>
<dbReference type="Pfam" id="PF07690">
    <property type="entry name" value="MFS_1"/>
    <property type="match status" value="1"/>
</dbReference>
<proteinExistence type="predicted"/>
<sequence>MSRVTQPELGFQSDVKHDIDSEKDESYHRDVSTPPAPFDAEFEKKTMRKVDLRLLPMLGALYSFALIDRTNLSNVRLNGAGVDLELATGNHYSVTNLVFFIPYILLELPSNLAFRRVGAALWLGSIAFLWGVVMLCMGFVNTWQQLAGLRGLLGILEAGFFPACVYVISCWYTRRELQVRMASFYLTLFSQLPQDSVILIALYRSVFLGSFANILAYGLAQIKVGTMAGWRWIFIVEGLITIVLAVAGYILICDFPDKNKFLTPEQTALIKERVQRDRGDAVHDPLTWAKAGKYALDLKLWAFAILFMCATMPAYAYAYFFPIILRGMGFSVRDSQILSAPPGVTAAISGLIIGRFADRVNKRGPFIVFQACLAIIGLCMTAFSHTTGVRFAGGFLTYAGAQGNIPAILSYQSNNIRGQSKRAFTSALVVGFGGIGGIFASTSYREQDYPNYLIGLWCTLGCQFATIAIIAMTSTWFMYRNNQVRRGVGKPIEGLPGFLYTL</sequence>
<dbReference type="AlphaFoldDB" id="A0A4Y7QBP9"/>
<dbReference type="InterPro" id="IPR036259">
    <property type="entry name" value="MFS_trans_sf"/>
</dbReference>
<dbReference type="FunFam" id="1.20.1250.20:FF:000018">
    <property type="entry name" value="MFS transporter permease"/>
    <property type="match status" value="1"/>
</dbReference>
<comment type="subcellular location">
    <subcellularLocation>
        <location evidence="1">Membrane</location>
        <topology evidence="1">Multi-pass membrane protein</topology>
    </subcellularLocation>
</comment>
<feature type="transmembrane region" description="Helical" evidence="7">
    <location>
        <begin position="50"/>
        <end position="67"/>
    </location>
</feature>
<keyword evidence="2" id="KW-0813">Transport</keyword>
<feature type="transmembrane region" description="Helical" evidence="7">
    <location>
        <begin position="118"/>
        <end position="140"/>
    </location>
</feature>
<keyword evidence="9" id="KW-1185">Reference proteome</keyword>
<dbReference type="PANTHER" id="PTHR43791">
    <property type="entry name" value="PERMEASE-RELATED"/>
    <property type="match status" value="1"/>
</dbReference>
<feature type="transmembrane region" description="Helical" evidence="7">
    <location>
        <begin position="152"/>
        <end position="172"/>
    </location>
</feature>
<feature type="transmembrane region" description="Helical" evidence="7">
    <location>
        <begin position="391"/>
        <end position="411"/>
    </location>
</feature>
<dbReference type="Proteomes" id="UP000294933">
    <property type="component" value="Unassembled WGS sequence"/>
</dbReference>
<evidence type="ECO:0000256" key="2">
    <source>
        <dbReference type="ARBA" id="ARBA00022448"/>
    </source>
</evidence>
<dbReference type="VEuPathDB" id="FungiDB:BD410DRAFT_837891"/>
<dbReference type="STRING" id="50990.A0A4Y7QBP9"/>
<evidence type="ECO:0000256" key="3">
    <source>
        <dbReference type="ARBA" id="ARBA00022692"/>
    </source>
</evidence>
<feature type="transmembrane region" description="Helical" evidence="7">
    <location>
        <begin position="366"/>
        <end position="385"/>
    </location>
</feature>
<evidence type="ECO:0000313" key="8">
    <source>
        <dbReference type="EMBL" id="TDL25014.1"/>
    </source>
</evidence>
<keyword evidence="3 7" id="KW-0812">Transmembrane</keyword>
<feature type="transmembrane region" description="Helical" evidence="7">
    <location>
        <begin position="337"/>
        <end position="354"/>
    </location>
</feature>
<feature type="transmembrane region" description="Helical" evidence="7">
    <location>
        <begin position="232"/>
        <end position="252"/>
    </location>
</feature>
<evidence type="ECO:0000256" key="7">
    <source>
        <dbReference type="SAM" id="Phobius"/>
    </source>
</evidence>